<dbReference type="GO" id="GO:0006352">
    <property type="term" value="P:DNA-templated transcription initiation"/>
    <property type="evidence" value="ECO:0007669"/>
    <property type="project" value="InterPro"/>
</dbReference>
<dbReference type="NCBIfam" id="TIGR02937">
    <property type="entry name" value="sigma70-ECF"/>
    <property type="match status" value="1"/>
</dbReference>
<keyword evidence="3" id="KW-0731">Sigma factor</keyword>
<evidence type="ECO:0000259" key="6">
    <source>
        <dbReference type="Pfam" id="PF08281"/>
    </source>
</evidence>
<evidence type="ECO:0000313" key="7">
    <source>
        <dbReference type="EMBL" id="BCK53147.1"/>
    </source>
</evidence>
<dbReference type="GO" id="GO:0016987">
    <property type="term" value="F:sigma factor activity"/>
    <property type="evidence" value="ECO:0007669"/>
    <property type="project" value="UniProtKB-KW"/>
</dbReference>
<dbReference type="PANTHER" id="PTHR43133">
    <property type="entry name" value="RNA POLYMERASE ECF-TYPE SIGMA FACTO"/>
    <property type="match status" value="1"/>
</dbReference>
<dbReference type="Gene3D" id="1.10.1740.10">
    <property type="match status" value="1"/>
</dbReference>
<keyword evidence="5" id="KW-0804">Transcription</keyword>
<sequence>MVSESDGENRSDTTNTFADFYTATVERSFATAVRLAGDREIAYDVVQDAYVAMLERWEHRESRALDDNRRYVVAIVAHKVADWYRRSKRFVRWDDNDDPPVDEAGYDRALDELSSFKVVHEVLESQPVRRRMIGILYFLEEFEYAEIGAALGITTSTVRTQVARLRSGLMPLLKEGGDHR</sequence>
<comment type="similarity">
    <text evidence="1">Belongs to the sigma-70 factor family. ECF subfamily.</text>
</comment>
<dbReference type="CDD" id="cd06171">
    <property type="entry name" value="Sigma70_r4"/>
    <property type="match status" value="1"/>
</dbReference>
<organism evidence="7 8">
    <name type="scientific">Nocardia wallacei</name>
    <dbReference type="NCBI Taxonomy" id="480035"/>
    <lineage>
        <taxon>Bacteria</taxon>
        <taxon>Bacillati</taxon>
        <taxon>Actinomycetota</taxon>
        <taxon>Actinomycetes</taxon>
        <taxon>Mycobacteriales</taxon>
        <taxon>Nocardiaceae</taxon>
        <taxon>Nocardia</taxon>
    </lineage>
</organism>
<keyword evidence="4" id="KW-0238">DNA-binding</keyword>
<dbReference type="SUPFAM" id="SSF88659">
    <property type="entry name" value="Sigma3 and sigma4 domains of RNA polymerase sigma factors"/>
    <property type="match status" value="1"/>
</dbReference>
<evidence type="ECO:0000256" key="5">
    <source>
        <dbReference type="ARBA" id="ARBA00023163"/>
    </source>
</evidence>
<feature type="domain" description="RNA polymerase sigma factor 70 region 4 type 2" evidence="6">
    <location>
        <begin position="119"/>
        <end position="166"/>
    </location>
</feature>
<dbReference type="EMBL" id="AP023396">
    <property type="protein sequence ID" value="BCK53147.1"/>
    <property type="molecule type" value="Genomic_DNA"/>
</dbReference>
<keyword evidence="2" id="KW-0805">Transcription regulation</keyword>
<protein>
    <recommendedName>
        <fullName evidence="6">RNA polymerase sigma factor 70 region 4 type 2 domain-containing protein</fullName>
    </recommendedName>
</protein>
<dbReference type="PANTHER" id="PTHR43133:SF25">
    <property type="entry name" value="RNA POLYMERASE SIGMA FACTOR RFAY-RELATED"/>
    <property type="match status" value="1"/>
</dbReference>
<dbReference type="Proteomes" id="UP000516173">
    <property type="component" value="Chromosome"/>
</dbReference>
<dbReference type="GO" id="GO:0003677">
    <property type="term" value="F:DNA binding"/>
    <property type="evidence" value="ECO:0007669"/>
    <property type="project" value="UniProtKB-KW"/>
</dbReference>
<proteinExistence type="inferred from homology"/>
<name>A0A7G1KD41_9NOCA</name>
<dbReference type="SUPFAM" id="SSF88946">
    <property type="entry name" value="Sigma2 domain of RNA polymerase sigma factors"/>
    <property type="match status" value="1"/>
</dbReference>
<dbReference type="RefSeq" id="WP_280390110.1">
    <property type="nucleotide sequence ID" value="NZ_JARWRC010000201.1"/>
</dbReference>
<dbReference type="InterPro" id="IPR014284">
    <property type="entry name" value="RNA_pol_sigma-70_dom"/>
</dbReference>
<dbReference type="InterPro" id="IPR013249">
    <property type="entry name" value="RNA_pol_sigma70_r4_t2"/>
</dbReference>
<dbReference type="InterPro" id="IPR039425">
    <property type="entry name" value="RNA_pol_sigma-70-like"/>
</dbReference>
<dbReference type="InterPro" id="IPR013324">
    <property type="entry name" value="RNA_pol_sigma_r3/r4-like"/>
</dbReference>
<gene>
    <name evidence="7" type="ORF">NWFMUON74_09190</name>
</gene>
<dbReference type="Gene3D" id="1.10.10.10">
    <property type="entry name" value="Winged helix-like DNA-binding domain superfamily/Winged helix DNA-binding domain"/>
    <property type="match status" value="1"/>
</dbReference>
<evidence type="ECO:0000256" key="1">
    <source>
        <dbReference type="ARBA" id="ARBA00010641"/>
    </source>
</evidence>
<dbReference type="Pfam" id="PF08281">
    <property type="entry name" value="Sigma70_r4_2"/>
    <property type="match status" value="1"/>
</dbReference>
<dbReference type="KEGG" id="nwl:NWFMUON74_09190"/>
<evidence type="ECO:0000256" key="4">
    <source>
        <dbReference type="ARBA" id="ARBA00023125"/>
    </source>
</evidence>
<dbReference type="InterPro" id="IPR036388">
    <property type="entry name" value="WH-like_DNA-bd_sf"/>
</dbReference>
<keyword evidence="8" id="KW-1185">Reference proteome</keyword>
<evidence type="ECO:0000256" key="3">
    <source>
        <dbReference type="ARBA" id="ARBA00023082"/>
    </source>
</evidence>
<evidence type="ECO:0000313" key="8">
    <source>
        <dbReference type="Proteomes" id="UP000516173"/>
    </source>
</evidence>
<reference evidence="7 8" key="1">
    <citation type="submission" date="2020-08" db="EMBL/GenBank/DDBJ databases">
        <title>Genome Sequencing of Nocardia wallacei strain FMUON74 and assembly.</title>
        <authorList>
            <person name="Toyokawa M."/>
            <person name="Uesaka K."/>
        </authorList>
    </citation>
    <scope>NUCLEOTIDE SEQUENCE [LARGE SCALE GENOMIC DNA]</scope>
    <source>
        <strain evidence="7 8">FMUON74</strain>
    </source>
</reference>
<dbReference type="InterPro" id="IPR013325">
    <property type="entry name" value="RNA_pol_sigma_r2"/>
</dbReference>
<dbReference type="AlphaFoldDB" id="A0A7G1KD41"/>
<evidence type="ECO:0000256" key="2">
    <source>
        <dbReference type="ARBA" id="ARBA00023015"/>
    </source>
</evidence>
<accession>A0A7G1KD41</accession>